<name>A0AAV4PZQ3_9ARAC</name>
<keyword evidence="2" id="KW-0238">DNA-binding</keyword>
<evidence type="ECO:0000313" key="4">
    <source>
        <dbReference type="EMBL" id="GIY02341.1"/>
    </source>
</evidence>
<accession>A0AAV4PZQ3</accession>
<protein>
    <submittedName>
        <fullName evidence="4">Tigger transposable element-derived protein 1</fullName>
    </submittedName>
</protein>
<dbReference type="PANTHER" id="PTHR19303:SF27">
    <property type="entry name" value="HTH CENPB-TYPE DOMAIN-CONTAINING PROTEIN"/>
    <property type="match status" value="1"/>
</dbReference>
<gene>
    <name evidence="4" type="primary">TIGD1</name>
    <name evidence="4" type="ORF">CDAR_113031</name>
</gene>
<dbReference type="SMART" id="SM00674">
    <property type="entry name" value="CENPB"/>
    <property type="match status" value="1"/>
</dbReference>
<comment type="caution">
    <text evidence="4">The sequence shown here is derived from an EMBL/GenBank/DDBJ whole genome shotgun (WGS) entry which is preliminary data.</text>
</comment>
<evidence type="ECO:0000256" key="2">
    <source>
        <dbReference type="ARBA" id="ARBA00023125"/>
    </source>
</evidence>
<organism evidence="4 5">
    <name type="scientific">Caerostris darwini</name>
    <dbReference type="NCBI Taxonomy" id="1538125"/>
    <lineage>
        <taxon>Eukaryota</taxon>
        <taxon>Metazoa</taxon>
        <taxon>Ecdysozoa</taxon>
        <taxon>Arthropoda</taxon>
        <taxon>Chelicerata</taxon>
        <taxon>Arachnida</taxon>
        <taxon>Araneae</taxon>
        <taxon>Araneomorphae</taxon>
        <taxon>Entelegynae</taxon>
        <taxon>Araneoidea</taxon>
        <taxon>Araneidae</taxon>
        <taxon>Caerostris</taxon>
    </lineage>
</organism>
<reference evidence="4 5" key="1">
    <citation type="submission" date="2021-06" db="EMBL/GenBank/DDBJ databases">
        <title>Caerostris darwini draft genome.</title>
        <authorList>
            <person name="Kono N."/>
            <person name="Arakawa K."/>
        </authorList>
    </citation>
    <scope>NUCLEOTIDE SEQUENCE [LARGE SCALE GENOMIC DNA]</scope>
</reference>
<dbReference type="InterPro" id="IPR009057">
    <property type="entry name" value="Homeodomain-like_sf"/>
</dbReference>
<dbReference type="PROSITE" id="PS51253">
    <property type="entry name" value="HTH_CENPB"/>
    <property type="match status" value="1"/>
</dbReference>
<dbReference type="GO" id="GO:0003677">
    <property type="term" value="F:DNA binding"/>
    <property type="evidence" value="ECO:0007669"/>
    <property type="project" value="UniProtKB-KW"/>
</dbReference>
<evidence type="ECO:0000259" key="3">
    <source>
        <dbReference type="PROSITE" id="PS51253"/>
    </source>
</evidence>
<proteinExistence type="predicted"/>
<evidence type="ECO:0000256" key="1">
    <source>
        <dbReference type="ARBA" id="ARBA00004123"/>
    </source>
</evidence>
<dbReference type="InterPro" id="IPR006600">
    <property type="entry name" value="HTH_CenpB_DNA-bd_dom"/>
</dbReference>
<dbReference type="InterPro" id="IPR050863">
    <property type="entry name" value="CenT-Element_Derived"/>
</dbReference>
<evidence type="ECO:0000313" key="5">
    <source>
        <dbReference type="Proteomes" id="UP001054837"/>
    </source>
</evidence>
<dbReference type="Proteomes" id="UP001054837">
    <property type="component" value="Unassembled WGS sequence"/>
</dbReference>
<dbReference type="Pfam" id="PF03221">
    <property type="entry name" value="HTH_Tnp_Tc5"/>
    <property type="match status" value="1"/>
</dbReference>
<keyword evidence="5" id="KW-1185">Reference proteome</keyword>
<dbReference type="GO" id="GO:0005634">
    <property type="term" value="C:nucleus"/>
    <property type="evidence" value="ECO:0007669"/>
    <property type="project" value="UniProtKB-SubCell"/>
</dbReference>
<comment type="subcellular location">
    <subcellularLocation>
        <location evidence="1">Nucleus</location>
    </subcellularLocation>
</comment>
<dbReference type="Gene3D" id="3.30.420.10">
    <property type="entry name" value="Ribonuclease H-like superfamily/Ribonuclease H"/>
    <property type="match status" value="1"/>
</dbReference>
<dbReference type="EMBL" id="BPLQ01003666">
    <property type="protein sequence ID" value="GIY02341.1"/>
    <property type="molecule type" value="Genomic_DNA"/>
</dbReference>
<dbReference type="PANTHER" id="PTHR19303">
    <property type="entry name" value="TRANSPOSON"/>
    <property type="match status" value="1"/>
</dbReference>
<feature type="domain" description="HTH CENPB-type" evidence="3">
    <location>
        <begin position="70"/>
        <end position="153"/>
    </location>
</feature>
<dbReference type="InterPro" id="IPR004875">
    <property type="entry name" value="DDE_SF_endonuclease_dom"/>
</dbReference>
<sequence>MDRKKVCKKSSAKKKMMSIELKREIIEKHEQDVRVVDLSRQYGRSTSMICSVLKRKESIKSVTPAKGLTIISKLRTTLHENMEKLLMVWVTEKQLQGDTLTQTIICEKARAIYGDLLKQTPQTSIDEASEESFKASRGWFENFKKRSGIHSVVRHGEAASSDMKAAEDYIKTFSDLIKAQGYISQQVFNCDETGLFWKKMPNRTYITAEEKMMPGHKPMKDRLTLALCANASGDCKIKPLLVYHSENPRAFKSHKILKEKLQVMWRSNPKAWVTRKFFVEWVNLVFGPTVKKYLQENNLPVQALLILDNAPAHPPNLEDDILEELKFIKVLYLPPNTTLSCSPWISNRRGDCISGEIHGSRGGERDVNELIEEYTQELTTEEIQELQSQQHTEVMQEIGFEESEEEVISTSEIKEILGMWESVPQFVEKKHPEKVATGRASDLLMTLA</sequence>
<dbReference type="Pfam" id="PF03184">
    <property type="entry name" value="DDE_1"/>
    <property type="match status" value="1"/>
</dbReference>
<dbReference type="AlphaFoldDB" id="A0AAV4PZQ3"/>
<dbReference type="SUPFAM" id="SSF46689">
    <property type="entry name" value="Homeodomain-like"/>
    <property type="match status" value="2"/>
</dbReference>
<dbReference type="InterPro" id="IPR036397">
    <property type="entry name" value="RNaseH_sf"/>
</dbReference>
<dbReference type="Gene3D" id="1.10.10.60">
    <property type="entry name" value="Homeodomain-like"/>
    <property type="match status" value="2"/>
</dbReference>